<feature type="region of interest" description="Disordered" evidence="2">
    <location>
        <begin position="183"/>
        <end position="220"/>
    </location>
</feature>
<evidence type="ECO:0000313" key="5">
    <source>
        <dbReference type="EMBL" id="PHT87038.1"/>
    </source>
</evidence>
<dbReference type="PROSITE" id="PS51257">
    <property type="entry name" value="PROKAR_LIPOPROTEIN"/>
    <property type="match status" value="1"/>
</dbReference>
<reference evidence="5 6" key="2">
    <citation type="journal article" date="2017" name="Genome Biol.">
        <title>New reference genome sequences of hot pepper reveal the massive evolution of plant disease-resistance genes by retroduplication.</title>
        <authorList>
            <person name="Kim S."/>
            <person name="Park J."/>
            <person name="Yeom S.I."/>
            <person name="Kim Y.M."/>
            <person name="Seo E."/>
            <person name="Kim K.T."/>
            <person name="Kim M.S."/>
            <person name="Lee J.M."/>
            <person name="Cheong K."/>
            <person name="Shin H.S."/>
            <person name="Kim S.B."/>
            <person name="Han K."/>
            <person name="Lee J."/>
            <person name="Park M."/>
            <person name="Lee H.A."/>
            <person name="Lee H.Y."/>
            <person name="Lee Y."/>
            <person name="Oh S."/>
            <person name="Lee J.H."/>
            <person name="Choi E."/>
            <person name="Choi E."/>
            <person name="Lee S.E."/>
            <person name="Jeon J."/>
            <person name="Kim H."/>
            <person name="Choi G."/>
            <person name="Song H."/>
            <person name="Lee J."/>
            <person name="Lee S.C."/>
            <person name="Kwon J.K."/>
            <person name="Lee H.Y."/>
            <person name="Koo N."/>
            <person name="Hong Y."/>
            <person name="Kim R.W."/>
            <person name="Kang W.H."/>
            <person name="Huh J.H."/>
            <person name="Kang B.C."/>
            <person name="Yang T.J."/>
            <person name="Lee Y.H."/>
            <person name="Bennetzen J.L."/>
            <person name="Choi D."/>
        </authorList>
    </citation>
    <scope>NUCLEOTIDE SEQUENCE [LARGE SCALE GENOMIC DNA]</scope>
    <source>
        <strain evidence="6">cv. CM334</strain>
    </source>
</reference>
<organism evidence="5 6">
    <name type="scientific">Capsicum annuum</name>
    <name type="common">Capsicum pepper</name>
    <dbReference type="NCBI Taxonomy" id="4072"/>
    <lineage>
        <taxon>Eukaryota</taxon>
        <taxon>Viridiplantae</taxon>
        <taxon>Streptophyta</taxon>
        <taxon>Embryophyta</taxon>
        <taxon>Tracheophyta</taxon>
        <taxon>Spermatophyta</taxon>
        <taxon>Magnoliopsida</taxon>
        <taxon>eudicotyledons</taxon>
        <taxon>Gunneridae</taxon>
        <taxon>Pentapetalae</taxon>
        <taxon>asterids</taxon>
        <taxon>lamiids</taxon>
        <taxon>Solanales</taxon>
        <taxon>Solanaceae</taxon>
        <taxon>Solanoideae</taxon>
        <taxon>Capsiceae</taxon>
        <taxon>Capsicum</taxon>
    </lineage>
</organism>
<dbReference type="GO" id="GO:0007165">
    <property type="term" value="P:signal transduction"/>
    <property type="evidence" value="ECO:0000318"/>
    <property type="project" value="GO_Central"/>
</dbReference>
<dbReference type="SUPFAM" id="SSF48445">
    <property type="entry name" value="14-3-3 protein"/>
    <property type="match status" value="1"/>
</dbReference>
<keyword evidence="3" id="KW-0472">Membrane</keyword>
<dbReference type="GO" id="GO:0005737">
    <property type="term" value="C:cytoplasm"/>
    <property type="evidence" value="ECO:0000318"/>
    <property type="project" value="GO_Central"/>
</dbReference>
<keyword evidence="3" id="KW-1133">Transmembrane helix</keyword>
<feature type="compositionally biased region" description="Basic and acidic residues" evidence="2">
    <location>
        <begin position="186"/>
        <end position="198"/>
    </location>
</feature>
<accession>A0A2G2ZYI9</accession>
<reference evidence="5 6" key="1">
    <citation type="journal article" date="2014" name="Nat. Genet.">
        <title>Genome sequence of the hot pepper provides insights into the evolution of pungency in Capsicum species.</title>
        <authorList>
            <person name="Kim S."/>
            <person name="Park M."/>
            <person name="Yeom S.I."/>
            <person name="Kim Y.M."/>
            <person name="Lee J.M."/>
            <person name="Lee H.A."/>
            <person name="Seo E."/>
            <person name="Choi J."/>
            <person name="Cheong K."/>
            <person name="Kim K.T."/>
            <person name="Jung K."/>
            <person name="Lee G.W."/>
            <person name="Oh S.K."/>
            <person name="Bae C."/>
            <person name="Kim S.B."/>
            <person name="Lee H.Y."/>
            <person name="Kim S.Y."/>
            <person name="Kim M.S."/>
            <person name="Kang B.C."/>
            <person name="Jo Y.D."/>
            <person name="Yang H.B."/>
            <person name="Jeong H.J."/>
            <person name="Kang W.H."/>
            <person name="Kwon J.K."/>
            <person name="Shin C."/>
            <person name="Lim J.Y."/>
            <person name="Park J.H."/>
            <person name="Huh J.H."/>
            <person name="Kim J.S."/>
            <person name="Kim B.D."/>
            <person name="Cohen O."/>
            <person name="Paran I."/>
            <person name="Suh M.C."/>
            <person name="Lee S.B."/>
            <person name="Kim Y.K."/>
            <person name="Shin Y."/>
            <person name="Noh S.J."/>
            <person name="Park J."/>
            <person name="Seo Y.S."/>
            <person name="Kwon S.Y."/>
            <person name="Kim H.A."/>
            <person name="Park J.M."/>
            <person name="Kim H.J."/>
            <person name="Choi S.B."/>
            <person name="Bosland P.W."/>
            <person name="Reeves G."/>
            <person name="Jo S.H."/>
            <person name="Lee B.W."/>
            <person name="Cho H.T."/>
            <person name="Choi H.S."/>
            <person name="Lee M.S."/>
            <person name="Yu Y."/>
            <person name="Do Choi Y."/>
            <person name="Park B.S."/>
            <person name="van Deynze A."/>
            <person name="Ashrafi H."/>
            <person name="Hill T."/>
            <person name="Kim W.T."/>
            <person name="Pai H.S."/>
            <person name="Ahn H.K."/>
            <person name="Yeam I."/>
            <person name="Giovannoni J.J."/>
            <person name="Rose J.K."/>
            <person name="Sorensen I."/>
            <person name="Lee S.J."/>
            <person name="Kim R.W."/>
            <person name="Choi I.Y."/>
            <person name="Choi B.S."/>
            <person name="Lim J.S."/>
            <person name="Lee Y.H."/>
            <person name="Choi D."/>
        </authorList>
    </citation>
    <scope>NUCLEOTIDE SEQUENCE [LARGE SCALE GENOMIC DNA]</scope>
    <source>
        <strain evidence="6">cv. CM334</strain>
    </source>
</reference>
<evidence type="ECO:0000259" key="4">
    <source>
        <dbReference type="SMART" id="SM00101"/>
    </source>
</evidence>
<feature type="transmembrane region" description="Helical" evidence="3">
    <location>
        <begin position="57"/>
        <end position="75"/>
    </location>
</feature>
<dbReference type="Gene3D" id="1.20.190.20">
    <property type="entry name" value="14-3-3 domain"/>
    <property type="match status" value="1"/>
</dbReference>
<name>A0A2G2ZYI9_CAPAN</name>
<proteinExistence type="inferred from homology"/>
<evidence type="ECO:0000256" key="2">
    <source>
        <dbReference type="SAM" id="MobiDB-lite"/>
    </source>
</evidence>
<protein>
    <submittedName>
        <fullName evidence="5">14-3-3 protein 3</fullName>
    </submittedName>
</protein>
<dbReference type="Pfam" id="PF00244">
    <property type="entry name" value="14-3-3"/>
    <property type="match status" value="1"/>
</dbReference>
<dbReference type="GO" id="GO:0008104">
    <property type="term" value="P:intracellular protein localization"/>
    <property type="evidence" value="ECO:0000318"/>
    <property type="project" value="GO_Central"/>
</dbReference>
<dbReference type="PANTHER" id="PTHR18860">
    <property type="entry name" value="14-3-3 PROTEIN"/>
    <property type="match status" value="1"/>
</dbReference>
<dbReference type="STRING" id="4072.A0A2G2ZYI9"/>
<dbReference type="Proteomes" id="UP000222542">
    <property type="component" value="Unassembled WGS sequence"/>
</dbReference>
<dbReference type="EMBL" id="AYRZ02000003">
    <property type="protein sequence ID" value="PHT87038.1"/>
    <property type="molecule type" value="Genomic_DNA"/>
</dbReference>
<gene>
    <name evidence="5" type="ORF">T459_09144</name>
</gene>
<dbReference type="InterPro" id="IPR036815">
    <property type="entry name" value="14-3-3_dom_sf"/>
</dbReference>
<dbReference type="Gramene" id="PHT87038">
    <property type="protein sequence ID" value="PHT87038"/>
    <property type="gene ID" value="T459_09144"/>
</dbReference>
<dbReference type="PRINTS" id="PR00305">
    <property type="entry name" value="1433ZETA"/>
</dbReference>
<sequence length="353" mass="39441">MEEAVKIFEEGKMNGIKLDAGFIAFVFTFACKQQNIRLGLELLEEMKVRGLLISNKVVYASLLMLFFSLLSFKILQRQKCRIISSIERKEESRGNEEHVNSINEYRSKIENEFSKISDGILKLLDSTLIPSATSGDSKVFYLKIKGDYHRYLAEFKTGAEHKEAAESTLTAYKAAQAGEVLSCHQESSKEASVSHKEGPFNPPRTESTQRRKPLSPLSSLFSSNASTVNIQNQTLKSREVQETLQLNKTPVMRPTKITSAEGRLKETVSLNKSPIMTPTKIASVVEGCITPKTLPIPMPVTPSSVSTAMQTVMTPASHHVSACADHIEYSFEERRVDYYNPLSHTKVITECLI</sequence>
<feature type="domain" description="14-3-3" evidence="4">
    <location>
        <begin position="32"/>
        <end position="250"/>
    </location>
</feature>
<comment type="similarity">
    <text evidence="1">Belongs to the 14-3-3 family.</text>
</comment>
<dbReference type="InterPro" id="IPR023410">
    <property type="entry name" value="14-3-3_domain"/>
</dbReference>
<evidence type="ECO:0000313" key="6">
    <source>
        <dbReference type="Proteomes" id="UP000222542"/>
    </source>
</evidence>
<keyword evidence="3" id="KW-0812">Transmembrane</keyword>
<comment type="caution">
    <text evidence="5">The sequence shown here is derived from an EMBL/GenBank/DDBJ whole genome shotgun (WGS) entry which is preliminary data.</text>
</comment>
<evidence type="ECO:0000256" key="1">
    <source>
        <dbReference type="ARBA" id="ARBA00006141"/>
    </source>
</evidence>
<evidence type="ECO:0000256" key="3">
    <source>
        <dbReference type="SAM" id="Phobius"/>
    </source>
</evidence>
<keyword evidence="6" id="KW-1185">Reference proteome</keyword>
<dbReference type="SMART" id="SM00101">
    <property type="entry name" value="14_3_3"/>
    <property type="match status" value="1"/>
</dbReference>
<dbReference type="InterPro" id="IPR000308">
    <property type="entry name" value="14-3-3"/>
</dbReference>
<dbReference type="AlphaFoldDB" id="A0A2G2ZYI9"/>